<dbReference type="NCBIfam" id="NF047376">
    <property type="entry name" value="TAA_AbiEi"/>
    <property type="match status" value="1"/>
</dbReference>
<dbReference type="AlphaFoldDB" id="A0A1E8FF19"/>
<proteinExistence type="predicted"/>
<organism evidence="1 2">
    <name type="scientific">Alteromonas lipolytica</name>
    <dbReference type="NCBI Taxonomy" id="1856405"/>
    <lineage>
        <taxon>Bacteria</taxon>
        <taxon>Pseudomonadati</taxon>
        <taxon>Pseudomonadota</taxon>
        <taxon>Gammaproteobacteria</taxon>
        <taxon>Alteromonadales</taxon>
        <taxon>Alteromonadaceae</taxon>
        <taxon>Alteromonas/Salinimonas group</taxon>
        <taxon>Alteromonas</taxon>
    </lineage>
</organism>
<sequence length="179" mass="20497">MKLQVAISRLNSFDEAGRYVFLHRDLAKIFHEDSERTLNDSLARFVRAGLLERVARGVYLYGFSRYKKSSSTIEHIAIALRRGHYNYISNESALSAYGIISQIPNRLTIMTTGSKGTYKTNYGIIEFTHTKRSVIDILAHTIQPERPLRLATKTAAVRDLKRIGRNTHMIEMTTFSEEE</sequence>
<reference evidence="1 2" key="1">
    <citation type="submission" date="2016-09" db="EMBL/GenBank/DDBJ databases">
        <title>Alteromonas lipolytica, a new species isolated from sea water.</title>
        <authorList>
            <person name="Wu Y.-H."/>
            <person name="Cheng H."/>
            <person name="Xu X.-W."/>
        </authorList>
    </citation>
    <scope>NUCLEOTIDE SEQUENCE [LARGE SCALE GENOMIC DNA]</scope>
    <source>
        <strain evidence="1 2">JW12</strain>
    </source>
</reference>
<dbReference type="STRING" id="1856405.BFC17_21920"/>
<evidence type="ECO:0000313" key="2">
    <source>
        <dbReference type="Proteomes" id="UP000176037"/>
    </source>
</evidence>
<evidence type="ECO:0008006" key="3">
    <source>
        <dbReference type="Google" id="ProtNLM"/>
    </source>
</evidence>
<dbReference type="RefSeq" id="WP_070177126.1">
    <property type="nucleotide sequence ID" value="NZ_BMJR01000011.1"/>
</dbReference>
<protein>
    <recommendedName>
        <fullName evidence="3">AbiEi antitoxin C-terminal domain-containing protein</fullName>
    </recommendedName>
</protein>
<dbReference type="Pfam" id="PF19570">
    <property type="entry name" value="DUF6088"/>
    <property type="match status" value="1"/>
</dbReference>
<comment type="caution">
    <text evidence="1">The sequence shown here is derived from an EMBL/GenBank/DDBJ whole genome shotgun (WGS) entry which is preliminary data.</text>
</comment>
<dbReference type="InterPro" id="IPR045738">
    <property type="entry name" value="DUF6088"/>
</dbReference>
<dbReference type="InterPro" id="IPR059220">
    <property type="entry name" value="AbiEi"/>
</dbReference>
<dbReference type="OrthoDB" id="3235173at2"/>
<gene>
    <name evidence="1" type="ORF">BFC17_21920</name>
</gene>
<accession>A0A1E8FF19</accession>
<keyword evidence="2" id="KW-1185">Reference proteome</keyword>
<name>A0A1E8FF19_9ALTE</name>
<dbReference type="Proteomes" id="UP000176037">
    <property type="component" value="Unassembled WGS sequence"/>
</dbReference>
<dbReference type="EMBL" id="MJIC01000014">
    <property type="protein sequence ID" value="OFI34198.1"/>
    <property type="molecule type" value="Genomic_DNA"/>
</dbReference>
<evidence type="ECO:0000313" key="1">
    <source>
        <dbReference type="EMBL" id="OFI34198.1"/>
    </source>
</evidence>